<dbReference type="RefSeq" id="WP_021718778.1">
    <property type="nucleotide sequence ID" value="NZ_AP019004.1"/>
</dbReference>
<dbReference type="EMBL" id="WNBM01000004">
    <property type="protein sequence ID" value="MTT76094.1"/>
    <property type="molecule type" value="Genomic_DNA"/>
</dbReference>
<name>A0A3G9GWH8_9FIRM</name>
<evidence type="ECO:0000256" key="1">
    <source>
        <dbReference type="SAM" id="SignalP"/>
    </source>
</evidence>
<keyword evidence="5" id="KW-1185">Reference proteome</keyword>
<organism evidence="2">
    <name type="scientific">Phascolarctobacterium faecium</name>
    <dbReference type="NCBI Taxonomy" id="33025"/>
    <lineage>
        <taxon>Bacteria</taxon>
        <taxon>Bacillati</taxon>
        <taxon>Bacillota</taxon>
        <taxon>Negativicutes</taxon>
        <taxon>Acidaminococcales</taxon>
        <taxon>Acidaminococcaceae</taxon>
        <taxon>Phascolarctobacterium</taxon>
    </lineage>
</organism>
<gene>
    <name evidence="2" type="ORF">BN533_01878</name>
    <name evidence="3" type="ORF">GMD11_07445</name>
    <name evidence="4" type="ORF">GMD18_07100</name>
</gene>
<feature type="signal peptide" evidence="1">
    <location>
        <begin position="1"/>
        <end position="19"/>
    </location>
</feature>
<dbReference type="GeneID" id="49406165"/>
<sequence>MKKLLLVISMLIFAMLMTACGGSSKSVFTEPGAIGKIMGELQNKDGLKGQELKVFQDITIVSGKDYGGNFISINILKPGTKEDVDHYEYRNGSWSGPSAVKITGSGNMEDNLIALQALNMDKIPEMYKAFQEKVSDKKDVKVKESLVYRFWKGDWTVMMDAESDREAYSAEFDLNGKMIDFKKR</sequence>
<reference evidence="5 6" key="2">
    <citation type="journal article" date="2019" name="Nat. Med.">
        <title>A library of human gut bacterial isolates paired with longitudinal multiomics data enables mechanistic microbiome research.</title>
        <authorList>
            <person name="Poyet M."/>
            <person name="Groussin M."/>
            <person name="Gibbons S.M."/>
            <person name="Avila-Pacheco J."/>
            <person name="Jiang X."/>
            <person name="Kearney S.M."/>
            <person name="Perrotta A.R."/>
            <person name="Berdy B."/>
            <person name="Zhao S."/>
            <person name="Lieberman T.D."/>
            <person name="Swanson P.K."/>
            <person name="Smith M."/>
            <person name="Roesemann S."/>
            <person name="Alexander J.E."/>
            <person name="Rich S.A."/>
            <person name="Livny J."/>
            <person name="Vlamakis H."/>
            <person name="Clish C."/>
            <person name="Bullock K."/>
            <person name="Deik A."/>
            <person name="Scott J."/>
            <person name="Pierce K.A."/>
            <person name="Xavier R.J."/>
            <person name="Alm E.J."/>
        </authorList>
    </citation>
    <scope>NUCLEOTIDE SEQUENCE [LARGE SCALE GENOMIC DNA]</scope>
    <source>
        <strain evidence="3 6">BIOML-A13</strain>
        <strain evidence="4 5">BIOML-A3</strain>
    </source>
</reference>
<evidence type="ECO:0000313" key="2">
    <source>
        <dbReference type="EMBL" id="CDB46865.1"/>
    </source>
</evidence>
<dbReference type="EMBL" id="CBDS010000100">
    <property type="protein sequence ID" value="CDB46865.1"/>
    <property type="molecule type" value="Genomic_DNA"/>
</dbReference>
<accession>A0A3G9GWH8</accession>
<keyword evidence="1" id="KW-0732">Signal</keyword>
<feature type="chain" id="PRO_5044594276" description="Lipoprotein" evidence="1">
    <location>
        <begin position="20"/>
        <end position="184"/>
    </location>
</feature>
<evidence type="ECO:0000313" key="5">
    <source>
        <dbReference type="Proteomes" id="UP000443070"/>
    </source>
</evidence>
<dbReference type="EMBL" id="WNBW01000004">
    <property type="protein sequence ID" value="MTU04158.1"/>
    <property type="molecule type" value="Genomic_DNA"/>
</dbReference>
<evidence type="ECO:0000313" key="4">
    <source>
        <dbReference type="EMBL" id="MTU04158.1"/>
    </source>
</evidence>
<evidence type="ECO:0008006" key="7">
    <source>
        <dbReference type="Google" id="ProtNLM"/>
    </source>
</evidence>
<dbReference type="Proteomes" id="UP000484547">
    <property type="component" value="Unassembled WGS sequence"/>
</dbReference>
<protein>
    <recommendedName>
        <fullName evidence="7">Lipoprotein</fullName>
    </recommendedName>
</protein>
<proteinExistence type="predicted"/>
<dbReference type="OrthoDB" id="1629152at2"/>
<accession>R6IC88</accession>
<reference evidence="2" key="1">
    <citation type="submission" date="2012-11" db="EMBL/GenBank/DDBJ databases">
        <title>Dependencies among metagenomic species, viruses, plasmids and units of genetic variation.</title>
        <authorList>
            <person name="Nielsen H.B."/>
            <person name="Almeida M."/>
            <person name="Juncker A.S."/>
            <person name="Rasmussen S."/>
            <person name="Li J."/>
            <person name="Sunagawa S."/>
            <person name="Plichta D."/>
            <person name="Gautier L."/>
            <person name="Le Chatelier E."/>
            <person name="Peletier E."/>
            <person name="Bonde I."/>
            <person name="Nielsen T."/>
            <person name="Manichanh C."/>
            <person name="Arumugam M."/>
            <person name="Batto J."/>
            <person name="Santos M.B.Q.D."/>
            <person name="Blom N."/>
            <person name="Borruel N."/>
            <person name="Burgdorf K.S."/>
            <person name="Boumezbeur F."/>
            <person name="Casellas F."/>
            <person name="Dore J."/>
            <person name="Guarner F."/>
            <person name="Hansen T."/>
            <person name="Hildebrand F."/>
            <person name="Kaas R.S."/>
            <person name="Kennedy S."/>
            <person name="Kristiansen K."/>
            <person name="Kultima J.R."/>
            <person name="Leonard P."/>
            <person name="Levenez F."/>
            <person name="Lund O."/>
            <person name="Moumen B."/>
            <person name="Le Paslier D."/>
            <person name="Pons N."/>
            <person name="Pedersen O."/>
            <person name="Prifti E."/>
            <person name="Qin J."/>
            <person name="Raes J."/>
            <person name="Tap J."/>
            <person name="Tims S."/>
            <person name="Ussery D.W."/>
            <person name="Yamada T."/>
            <person name="MetaHit consortium"/>
            <person name="Renault P."/>
            <person name="Sicheritz-Ponten T."/>
            <person name="Bork P."/>
            <person name="Wang J."/>
            <person name="Brunak S."/>
            <person name="Ehrlich S.D."/>
        </authorList>
    </citation>
    <scope>NUCLEOTIDE SEQUENCE [LARGE SCALE GENOMIC DNA]</scope>
</reference>
<dbReference type="AlphaFoldDB" id="A0A3G9GWH8"/>
<dbReference type="Proteomes" id="UP000443070">
    <property type="component" value="Unassembled WGS sequence"/>
</dbReference>
<evidence type="ECO:0000313" key="6">
    <source>
        <dbReference type="Proteomes" id="UP000484547"/>
    </source>
</evidence>
<dbReference type="PROSITE" id="PS51257">
    <property type="entry name" value="PROKAR_LIPOPROTEIN"/>
    <property type="match status" value="1"/>
</dbReference>
<comment type="caution">
    <text evidence="2">The sequence shown here is derived from an EMBL/GenBank/DDBJ whole genome shotgun (WGS) entry which is preliminary data.</text>
</comment>
<evidence type="ECO:0000313" key="3">
    <source>
        <dbReference type="EMBL" id="MTT76094.1"/>
    </source>
</evidence>